<feature type="compositionally biased region" description="Low complexity" evidence="1">
    <location>
        <begin position="182"/>
        <end position="195"/>
    </location>
</feature>
<dbReference type="GO" id="GO:0044528">
    <property type="term" value="P:regulation of mitochondrial mRNA stability"/>
    <property type="evidence" value="ECO:0007669"/>
    <property type="project" value="TreeGrafter"/>
</dbReference>
<protein>
    <recommendedName>
        <fullName evidence="4">FAST kinase leucine-rich domain-containing protein</fullName>
    </recommendedName>
</protein>
<proteinExistence type="predicted"/>
<sequence length="1058" mass="112753">MLPANRRLALDACSTSGRSGCAPVPWAAPQRWCKRPSHCLKAAYPAAFPSNGTTPLPLPPAFPSSLDSSQQQQLQPQQPEQQQQQLKQRPRRLFGGPSDNGNGQQQDAADFAQQQQQPGNSSSSTSGLQDSRHEQQQQQQPNAAAAVREQLGSDAASGSSFASISSADSDSEDGSSQAYGHNRSNSSSSSSSRRSISADYAQQLQQQPQHPRSFLLKGQQQQEDQEQQQQQQQRQQQLMHQQRSLRTVQWYREQANRRLTYRIQRAPDLAGLRQLMRQYEGAMNQIHVNALFGRLVKLVGCGNVRPLDMLALPSLLPQVLTLVVAAAPSFDERAISNCLHGLAVLELAQEREVIGALLGAAESVGLAAFTPQGLANSAWALATLRVNPGPRLTAQLLQSSGAAMRKFKPVELAQLGWGLAVLRVRAPEPWVAAWRGAVAAVIDKLNPQGVSMVLWAAARIWEHQEHSALQQLWLSQQQGISQQQLPRASSPLQQQGAVAAVQGSWTDTGAAAAGPPAGWMAAAEAAIRRQLHQYTPHSLSICLWAFAKLGHRPADSFTAKALKAVQGQLCTASCRPADLAVLLYSCAALHFRPCRQWMDVHGAALLQRARSLSMRETANVLWAMGRLGAAPNDPDVLRLLMKQLYYGMQDANGRDLASSLWALASIGHKPDKAWMGIFGAQAEALVHEFTPQEIANLLWAYAKLGMKPPHMLLVALWESVGGSSSSSSAAASSSLSPTSSTFGAFSAASGTGAAAADGFGGGSSGSSGGVTARLSAFKPGELAMLLWALASLQVVPGKLWWEQFLQASYHKMTSQSPQSLATIIWSLSELQLQPPPAWLYHWAAATRGALPQMSPIDLGQVAAALQGLTFEPLGLPKLETLLLDVLDRLAAVELQSGAYSRAAVELLMRMPQQQQQQRQAAKDAHGSSSSSSSSQYVQLGSNFSSSGSSSGGRERRKRSTATPAEETAAAAAAAAASADSSSAGVPAASAASADPEVEALKQQLLLQVQQQQPVATTAELFAPDLDSLGVLGAFDMAVVSSDDGRSSNNSKAAPAAAV</sequence>
<gene>
    <name evidence="2" type="ORF">BQ4739_LOCUS3940</name>
</gene>
<dbReference type="Proteomes" id="UP000256970">
    <property type="component" value="Unassembled WGS sequence"/>
</dbReference>
<dbReference type="EMBL" id="FNXT01000311">
    <property type="protein sequence ID" value="SZX63388.1"/>
    <property type="molecule type" value="Genomic_DNA"/>
</dbReference>
<accession>A0A383VCV1</accession>
<feature type="region of interest" description="Disordered" evidence="1">
    <location>
        <begin position="50"/>
        <end position="239"/>
    </location>
</feature>
<reference evidence="2 3" key="1">
    <citation type="submission" date="2016-10" db="EMBL/GenBank/DDBJ databases">
        <authorList>
            <person name="Cai Z."/>
        </authorList>
    </citation>
    <scope>NUCLEOTIDE SEQUENCE [LARGE SCALE GENOMIC DNA]</scope>
</reference>
<evidence type="ECO:0000313" key="3">
    <source>
        <dbReference type="Proteomes" id="UP000256970"/>
    </source>
</evidence>
<dbReference type="PANTHER" id="PTHR21228:SF40">
    <property type="entry name" value="LD45607P"/>
    <property type="match status" value="1"/>
</dbReference>
<evidence type="ECO:0008006" key="4">
    <source>
        <dbReference type="Google" id="ProtNLM"/>
    </source>
</evidence>
<evidence type="ECO:0000256" key="1">
    <source>
        <dbReference type="SAM" id="MobiDB-lite"/>
    </source>
</evidence>
<dbReference type="GO" id="GO:1901259">
    <property type="term" value="P:chloroplast rRNA processing"/>
    <property type="evidence" value="ECO:0007669"/>
    <property type="project" value="TreeGrafter"/>
</dbReference>
<name>A0A383VCV1_TETOB</name>
<dbReference type="GO" id="GO:0009507">
    <property type="term" value="C:chloroplast"/>
    <property type="evidence" value="ECO:0007669"/>
    <property type="project" value="GOC"/>
</dbReference>
<keyword evidence="3" id="KW-1185">Reference proteome</keyword>
<dbReference type="PANTHER" id="PTHR21228">
    <property type="entry name" value="FAST LEU-RICH DOMAIN-CONTAINING"/>
    <property type="match status" value="1"/>
</dbReference>
<feature type="compositionally biased region" description="Low complexity" evidence="1">
    <location>
        <begin position="104"/>
        <end position="129"/>
    </location>
</feature>
<dbReference type="GO" id="GO:0003723">
    <property type="term" value="F:RNA binding"/>
    <property type="evidence" value="ECO:0007669"/>
    <property type="project" value="TreeGrafter"/>
</dbReference>
<dbReference type="GO" id="GO:0035770">
    <property type="term" value="C:ribonucleoprotein granule"/>
    <property type="evidence" value="ECO:0007669"/>
    <property type="project" value="TreeGrafter"/>
</dbReference>
<feature type="compositionally biased region" description="Low complexity" evidence="1">
    <location>
        <begin position="152"/>
        <end position="168"/>
    </location>
</feature>
<organism evidence="2 3">
    <name type="scientific">Tetradesmus obliquus</name>
    <name type="common">Green alga</name>
    <name type="synonym">Acutodesmus obliquus</name>
    <dbReference type="NCBI Taxonomy" id="3088"/>
    <lineage>
        <taxon>Eukaryota</taxon>
        <taxon>Viridiplantae</taxon>
        <taxon>Chlorophyta</taxon>
        <taxon>core chlorophytes</taxon>
        <taxon>Chlorophyceae</taxon>
        <taxon>CS clade</taxon>
        <taxon>Sphaeropleales</taxon>
        <taxon>Scenedesmaceae</taxon>
        <taxon>Tetradesmus</taxon>
    </lineage>
</organism>
<dbReference type="AlphaFoldDB" id="A0A383VCV1"/>
<evidence type="ECO:0000313" key="2">
    <source>
        <dbReference type="EMBL" id="SZX63388.1"/>
    </source>
</evidence>
<feature type="compositionally biased region" description="Low complexity" evidence="1">
    <location>
        <begin position="63"/>
        <end position="87"/>
    </location>
</feature>
<dbReference type="GO" id="GO:0005759">
    <property type="term" value="C:mitochondrial matrix"/>
    <property type="evidence" value="ECO:0007669"/>
    <property type="project" value="TreeGrafter"/>
</dbReference>
<feature type="compositionally biased region" description="Low complexity" evidence="1">
    <location>
        <begin position="927"/>
        <end position="948"/>
    </location>
</feature>
<feature type="region of interest" description="Disordered" evidence="1">
    <location>
        <begin position="913"/>
        <end position="973"/>
    </location>
</feature>
<dbReference type="GO" id="GO:0000963">
    <property type="term" value="P:mitochondrial RNA processing"/>
    <property type="evidence" value="ECO:0007669"/>
    <property type="project" value="TreeGrafter"/>
</dbReference>
<dbReference type="InterPro" id="IPR050870">
    <property type="entry name" value="FAST_kinase"/>
</dbReference>
<feature type="compositionally biased region" description="Low complexity" evidence="1">
    <location>
        <begin position="219"/>
        <end position="239"/>
    </location>
</feature>
<feature type="compositionally biased region" description="Low complexity" evidence="1">
    <location>
        <begin position="960"/>
        <end position="973"/>
    </location>
</feature>